<keyword evidence="3" id="KW-1185">Reference proteome</keyword>
<dbReference type="HOGENOM" id="CLU_913895_0_0_1"/>
<protein>
    <submittedName>
        <fullName evidence="2">Uncharacterized protein</fullName>
    </submittedName>
</protein>
<dbReference type="EMBL" id="CAQQ02075787">
    <property type="status" value="NOT_ANNOTATED_CDS"/>
    <property type="molecule type" value="Genomic_DNA"/>
</dbReference>
<reference evidence="2" key="2">
    <citation type="submission" date="2015-06" db="UniProtKB">
        <authorList>
            <consortium name="EnsemblMetazoa"/>
        </authorList>
    </citation>
    <scope>IDENTIFICATION</scope>
</reference>
<evidence type="ECO:0000313" key="3">
    <source>
        <dbReference type="Proteomes" id="UP000015102"/>
    </source>
</evidence>
<accession>T1GYI6</accession>
<evidence type="ECO:0000313" key="2">
    <source>
        <dbReference type="EnsemblMetazoa" id="MESCA008915-PA"/>
    </source>
</evidence>
<feature type="compositionally biased region" description="Low complexity" evidence="1">
    <location>
        <begin position="128"/>
        <end position="149"/>
    </location>
</feature>
<dbReference type="EMBL" id="CAQQ02075786">
    <property type="status" value="NOT_ANNOTATED_CDS"/>
    <property type="molecule type" value="Genomic_DNA"/>
</dbReference>
<dbReference type="AlphaFoldDB" id="T1GYI6"/>
<proteinExistence type="predicted"/>
<organism evidence="2 3">
    <name type="scientific">Megaselia scalaris</name>
    <name type="common">Humpbacked fly</name>
    <name type="synonym">Phora scalaris</name>
    <dbReference type="NCBI Taxonomy" id="36166"/>
    <lineage>
        <taxon>Eukaryota</taxon>
        <taxon>Metazoa</taxon>
        <taxon>Ecdysozoa</taxon>
        <taxon>Arthropoda</taxon>
        <taxon>Hexapoda</taxon>
        <taxon>Insecta</taxon>
        <taxon>Pterygota</taxon>
        <taxon>Neoptera</taxon>
        <taxon>Endopterygota</taxon>
        <taxon>Diptera</taxon>
        <taxon>Brachycera</taxon>
        <taxon>Muscomorpha</taxon>
        <taxon>Platypezoidea</taxon>
        <taxon>Phoridae</taxon>
        <taxon>Megaseliini</taxon>
        <taxon>Megaselia</taxon>
    </lineage>
</organism>
<reference evidence="3" key="1">
    <citation type="submission" date="2013-02" db="EMBL/GenBank/DDBJ databases">
        <authorList>
            <person name="Hughes D."/>
        </authorList>
    </citation>
    <scope>NUCLEOTIDE SEQUENCE</scope>
    <source>
        <strain>Durham</strain>
        <strain evidence="3">NC isolate 2 -- Noor lab</strain>
    </source>
</reference>
<dbReference type="EnsemblMetazoa" id="MESCA008915-RA">
    <property type="protein sequence ID" value="MESCA008915-PA"/>
    <property type="gene ID" value="MESCA008915"/>
</dbReference>
<sequence>MSFATDNHKGGKITPPLGVPLYTNFCIIRNLSDEEIKDNILRTLRTSDRFQSGKEIKKNISNWGLRKYLPPPIQIVIFDSSVKITTQYLKENTLVNLLTEEEGSDKIVLKKIAENVIYNPSDKNDNFSNSMESTSTSSAASSSTSTNSTLRKRKLNSSVTSRSSEEPCPSTSSGTIDDDDVSVEDYQSLSSRRKTGPLRILEELIPRTPSFNGIHNPFRIPSPKKIDPNSKAVKSKLQRIDLSTKLAALKKSGVIIKKRQNLTAGQLKGEILIKKRKLDEKDIIVTADKKVIKRKRGRKNKNETE</sequence>
<name>T1GYI6_MEGSC</name>
<evidence type="ECO:0000256" key="1">
    <source>
        <dbReference type="SAM" id="MobiDB-lite"/>
    </source>
</evidence>
<dbReference type="Proteomes" id="UP000015102">
    <property type="component" value="Unassembled WGS sequence"/>
</dbReference>
<dbReference type="EMBL" id="CAQQ02075785">
    <property type="status" value="NOT_ANNOTATED_CDS"/>
    <property type="molecule type" value="Genomic_DNA"/>
</dbReference>
<feature type="region of interest" description="Disordered" evidence="1">
    <location>
        <begin position="120"/>
        <end position="192"/>
    </location>
</feature>